<evidence type="ECO:0000313" key="3">
    <source>
        <dbReference type="Proteomes" id="UP000225706"/>
    </source>
</evidence>
<keyword evidence="1" id="KW-0812">Transmembrane</keyword>
<dbReference type="AlphaFoldDB" id="A0A2B4SU37"/>
<protein>
    <recommendedName>
        <fullName evidence="4">PNPLA domain-containing protein</fullName>
    </recommendedName>
</protein>
<keyword evidence="1" id="KW-0472">Membrane</keyword>
<organism evidence="2 3">
    <name type="scientific">Stylophora pistillata</name>
    <name type="common">Smooth cauliflower coral</name>
    <dbReference type="NCBI Taxonomy" id="50429"/>
    <lineage>
        <taxon>Eukaryota</taxon>
        <taxon>Metazoa</taxon>
        <taxon>Cnidaria</taxon>
        <taxon>Anthozoa</taxon>
        <taxon>Hexacorallia</taxon>
        <taxon>Scleractinia</taxon>
        <taxon>Astrocoeniina</taxon>
        <taxon>Pocilloporidae</taxon>
        <taxon>Stylophora</taxon>
    </lineage>
</organism>
<feature type="transmembrane region" description="Helical" evidence="1">
    <location>
        <begin position="197"/>
        <end position="216"/>
    </location>
</feature>
<dbReference type="EMBL" id="LSMT01000012">
    <property type="protein sequence ID" value="PFX33401.1"/>
    <property type="molecule type" value="Genomic_DNA"/>
</dbReference>
<name>A0A2B4SU37_STYPI</name>
<dbReference type="InterPro" id="IPR016035">
    <property type="entry name" value="Acyl_Trfase/lysoPLipase"/>
</dbReference>
<proteinExistence type="predicted"/>
<feature type="transmembrane region" description="Helical" evidence="1">
    <location>
        <begin position="511"/>
        <end position="530"/>
    </location>
</feature>
<comment type="caution">
    <text evidence="2">The sequence shown here is derived from an EMBL/GenBank/DDBJ whole genome shotgun (WGS) entry which is preliminary data.</text>
</comment>
<gene>
    <name evidence="2" type="ORF">AWC38_SpisGene1665</name>
</gene>
<dbReference type="SUPFAM" id="SSF52151">
    <property type="entry name" value="FabD/lysophospholipase-like"/>
    <property type="match status" value="1"/>
</dbReference>
<dbReference type="OrthoDB" id="5951933at2759"/>
<feature type="transmembrane region" description="Helical" evidence="1">
    <location>
        <begin position="480"/>
        <end position="499"/>
    </location>
</feature>
<dbReference type="Proteomes" id="UP000225706">
    <property type="component" value="Unassembled WGS sequence"/>
</dbReference>
<dbReference type="Gene3D" id="3.40.1090.10">
    <property type="entry name" value="Cytosolic phospholipase A2 catalytic domain"/>
    <property type="match status" value="1"/>
</dbReference>
<keyword evidence="1" id="KW-1133">Transmembrane helix</keyword>
<reference evidence="3" key="1">
    <citation type="journal article" date="2017" name="bioRxiv">
        <title>Comparative analysis of the genomes of Stylophora pistillata and Acropora digitifera provides evidence for extensive differences between species of corals.</title>
        <authorList>
            <person name="Voolstra C.R."/>
            <person name="Li Y."/>
            <person name="Liew Y.J."/>
            <person name="Baumgarten S."/>
            <person name="Zoccola D."/>
            <person name="Flot J.-F."/>
            <person name="Tambutte S."/>
            <person name="Allemand D."/>
            <person name="Aranda M."/>
        </authorList>
    </citation>
    <scope>NUCLEOTIDE SEQUENCE [LARGE SCALE GENOMIC DNA]</scope>
</reference>
<evidence type="ECO:0008006" key="4">
    <source>
        <dbReference type="Google" id="ProtNLM"/>
    </source>
</evidence>
<feature type="transmembrane region" description="Helical" evidence="1">
    <location>
        <begin position="228"/>
        <end position="244"/>
    </location>
</feature>
<feature type="transmembrane region" description="Helical" evidence="1">
    <location>
        <begin position="251"/>
        <end position="269"/>
    </location>
</feature>
<keyword evidence="3" id="KW-1185">Reference proteome</keyword>
<sequence>MPEEKTGLAFSGGGIRSAALSSGVLRRLLHRKVKIDYVSCVSGGNYTAASYLDWKYRNNQEDHPKWHKEFFEHMRSRVGYICNWKYPLHGILESIILVFLLITVNLLIPCIMYSAGAIPSAFVIDYVFGKIMRKGFNCTDVPQISKGLNTTERRCTRQFEIDDLEVREQLYLFFFLFLAFFVSHVIKSIASLRIRSIAHYFKILSGLLLALTYIPWLMQEFTEVLPKWLKVLIVALSVFFWLGFPPLRDKACLAIVVYMYAFFVRWRVYETSIVGIVYEEQLFYTLLLISGFCLWLNPFVGMFSTTAVFTYYKWRLQQAFFTKESVGFLGCNGIRCRDFFPILSRYRPEKHDPAKEPLVMDDLKQVKPQYISNVAVDYWRKKPILKEPSYAIMALSPTENERIDHQPGEPGVEDKLCPKYVNQTDAMVTSAAVMALSPEQEEPFRDLQMLLGFTLRKGIRSNPKESFGCGGNRDEIASKILSVLIQSIAALPIILIAAIWHSPWEMKNAEFAAIVLLVAYYLIFFGIAILPTGCQTLSFLDSFARWCHVHLYHVRMLREFFQVNHVGPSPPALLSLSDGGRLEKFGLLPLLKKRLKRILIVDGSFIVNDEDYAKQILRSMNQARKDLNCEFLGSGGRDVQEEMRKTYIDVPRGRQPRYYRFKVQYYDKKPDESYEKVKEGDIMIIAPRYPGFGESATNPNLENNWKQYHQDTGEKLDEGQWGKGPVLRADEVDRLTFCCCECCHSSSKVLQWISKKLCLRFPSTSTVNQFFTSSLYTAYHREGYRACVESGAEEFLKEFDAIDLADIV</sequence>
<evidence type="ECO:0000313" key="2">
    <source>
        <dbReference type="EMBL" id="PFX33401.1"/>
    </source>
</evidence>
<feature type="transmembrane region" description="Helical" evidence="1">
    <location>
        <begin position="95"/>
        <end position="118"/>
    </location>
</feature>
<feature type="transmembrane region" description="Helical" evidence="1">
    <location>
        <begin position="281"/>
        <end position="312"/>
    </location>
</feature>
<evidence type="ECO:0000256" key="1">
    <source>
        <dbReference type="SAM" id="Phobius"/>
    </source>
</evidence>
<feature type="transmembrane region" description="Helical" evidence="1">
    <location>
        <begin position="170"/>
        <end position="190"/>
    </location>
</feature>
<accession>A0A2B4SU37</accession>